<proteinExistence type="inferred from homology"/>
<dbReference type="GO" id="GO:0015078">
    <property type="term" value="F:proton transmembrane transporter activity"/>
    <property type="evidence" value="ECO:0007669"/>
    <property type="project" value="InterPro"/>
</dbReference>
<comment type="similarity">
    <text evidence="2 12">Belongs to the ATPase protein 8 family.</text>
</comment>
<evidence type="ECO:0000256" key="1">
    <source>
        <dbReference type="ARBA" id="ARBA00004304"/>
    </source>
</evidence>
<evidence type="ECO:0000313" key="14">
    <source>
        <dbReference type="EMBL" id="ASS30667.1"/>
    </source>
</evidence>
<dbReference type="GO" id="GO:0045259">
    <property type="term" value="C:proton-transporting ATP synthase complex"/>
    <property type="evidence" value="ECO:0007669"/>
    <property type="project" value="UniProtKB-KW"/>
</dbReference>
<accession>A0A3S6JBB3</accession>
<evidence type="ECO:0000256" key="4">
    <source>
        <dbReference type="ARBA" id="ARBA00022448"/>
    </source>
</evidence>
<name>A0A3S6JBB3_9EUCA</name>
<evidence type="ECO:0000256" key="11">
    <source>
        <dbReference type="ARBA" id="ARBA00023136"/>
    </source>
</evidence>
<keyword evidence="9 12" id="KW-0406">Ion transport</keyword>
<keyword evidence="7 12" id="KW-0375">Hydrogen ion transport</keyword>
<protein>
    <recommendedName>
        <fullName evidence="12">ATP synthase complex subunit 8</fullName>
    </recommendedName>
</protein>
<gene>
    <name evidence="14" type="primary">atp8</name>
</gene>
<sequence length="52" mass="6560">MPQMAPLLWFNLMLLFTFCFFFYIIMNYFMLKHSQIKNQKMSPMNSEKNWQW</sequence>
<dbReference type="GO" id="GO:0015986">
    <property type="term" value="P:proton motive force-driven ATP synthesis"/>
    <property type="evidence" value="ECO:0007669"/>
    <property type="project" value="InterPro"/>
</dbReference>
<evidence type="ECO:0000256" key="13">
    <source>
        <dbReference type="SAM" id="Phobius"/>
    </source>
</evidence>
<evidence type="ECO:0000256" key="8">
    <source>
        <dbReference type="ARBA" id="ARBA00022989"/>
    </source>
</evidence>
<dbReference type="EMBL" id="KY352238">
    <property type="protein sequence ID" value="ASS30667.1"/>
    <property type="molecule type" value="Genomic_DNA"/>
</dbReference>
<feature type="transmembrane region" description="Helical" evidence="13">
    <location>
        <begin position="6"/>
        <end position="31"/>
    </location>
</feature>
<geneLocation type="mitochondrion" evidence="14"/>
<keyword evidence="11 13" id="KW-0472">Membrane</keyword>
<dbReference type="GO" id="GO:0031966">
    <property type="term" value="C:mitochondrial membrane"/>
    <property type="evidence" value="ECO:0007669"/>
    <property type="project" value="UniProtKB-SubCell"/>
</dbReference>
<dbReference type="AlphaFoldDB" id="A0A3S6JBB3"/>
<keyword evidence="6 12" id="KW-0812">Transmembrane</keyword>
<evidence type="ECO:0000256" key="9">
    <source>
        <dbReference type="ARBA" id="ARBA00023065"/>
    </source>
</evidence>
<evidence type="ECO:0000256" key="10">
    <source>
        <dbReference type="ARBA" id="ARBA00023128"/>
    </source>
</evidence>
<dbReference type="InterPro" id="IPR001421">
    <property type="entry name" value="ATP8_metazoa"/>
</dbReference>
<evidence type="ECO:0000256" key="3">
    <source>
        <dbReference type="ARBA" id="ARBA00011291"/>
    </source>
</evidence>
<reference evidence="14" key="1">
    <citation type="journal article" date="2018" name="Mol. Phylogenet. Evol.">
        <title>ORDER within the chaos: Insights into phylogenetic relationships within the Anomura (Crustacea: Decapoda) from mitochondrial sequences and gene order rearrangements.</title>
        <authorList>
            <person name="Tan M.H."/>
            <person name="Gan H.M."/>
            <person name="Lee Y.P."/>
            <person name="Linton S."/>
            <person name="Grandjean F."/>
            <person name="Bartholomei-Santos M.L."/>
            <person name="Miller A.D."/>
            <person name="Austin C.M."/>
        </authorList>
    </citation>
    <scope>NUCLEOTIDE SEQUENCE</scope>
</reference>
<evidence type="ECO:0000256" key="5">
    <source>
        <dbReference type="ARBA" id="ARBA00022547"/>
    </source>
</evidence>
<comment type="subunit">
    <text evidence="3">F-type ATPases have 2 components, CF(1) - the catalytic core - and CF(0) - the membrane proton channel.</text>
</comment>
<keyword evidence="10 12" id="KW-0496">Mitochondrion</keyword>
<evidence type="ECO:0000256" key="2">
    <source>
        <dbReference type="ARBA" id="ARBA00008892"/>
    </source>
</evidence>
<dbReference type="Pfam" id="PF00895">
    <property type="entry name" value="ATP-synt_8"/>
    <property type="match status" value="1"/>
</dbReference>
<comment type="subcellular location">
    <subcellularLocation>
        <location evidence="1 12">Mitochondrion membrane</location>
        <topology evidence="1 12">Single-pass membrane protein</topology>
    </subcellularLocation>
</comment>
<organism evidence="14">
    <name type="scientific">Gastroptychus rogeri</name>
    <dbReference type="NCBI Taxonomy" id="989316"/>
    <lineage>
        <taxon>Eukaryota</taxon>
        <taxon>Metazoa</taxon>
        <taxon>Ecdysozoa</taxon>
        <taxon>Arthropoda</taxon>
        <taxon>Crustacea</taxon>
        <taxon>Multicrustacea</taxon>
        <taxon>Malacostraca</taxon>
        <taxon>Eumalacostraca</taxon>
        <taxon>Eucarida</taxon>
        <taxon>Decapoda</taxon>
        <taxon>Pleocyemata</taxon>
        <taxon>Anomura</taxon>
        <taxon>Chirostyloidea</taxon>
        <taxon>Chirostylidae</taxon>
        <taxon>Gastroptychus</taxon>
    </lineage>
</organism>
<evidence type="ECO:0000256" key="6">
    <source>
        <dbReference type="ARBA" id="ARBA00022692"/>
    </source>
</evidence>
<keyword evidence="5 12" id="KW-0138">CF(0)</keyword>
<keyword evidence="4 12" id="KW-0813">Transport</keyword>
<keyword evidence="8 13" id="KW-1133">Transmembrane helix</keyword>
<evidence type="ECO:0000256" key="12">
    <source>
        <dbReference type="RuleBase" id="RU003661"/>
    </source>
</evidence>
<evidence type="ECO:0000256" key="7">
    <source>
        <dbReference type="ARBA" id="ARBA00022781"/>
    </source>
</evidence>